<reference evidence="1 2" key="1">
    <citation type="journal article" date="2013" name="Genome Announc.">
        <title>Draft genome sequence of the moderately halophilic gammaproteobacterium Halomonas anticariensis FP35.</title>
        <authorList>
            <person name="Tahrioui A."/>
            <person name="Quesada E."/>
            <person name="Llamas I."/>
        </authorList>
    </citation>
    <scope>NUCLEOTIDE SEQUENCE [LARGE SCALE GENOMIC DNA]</scope>
    <source>
        <strain evidence="2">DSM 16096 / CECT 5854 / LMG 22089 / FP35</strain>
    </source>
</reference>
<dbReference type="AlphaFoldDB" id="S2KRH0"/>
<sequence length="33" mass="3820">MIDIVSPKKALNEYLSCLLMMTTHWRLVQSIAL</sequence>
<keyword evidence="2" id="KW-1185">Reference proteome</keyword>
<evidence type="ECO:0000313" key="2">
    <source>
        <dbReference type="Proteomes" id="UP000014463"/>
    </source>
</evidence>
<proteinExistence type="predicted"/>
<dbReference type="Proteomes" id="UP000014463">
    <property type="component" value="Unassembled WGS sequence"/>
</dbReference>
<organism evidence="1 2">
    <name type="scientific">Litchfieldella anticariensis (strain DSM 16096 / CECT 5854 / CIP 108499 / LMG 22089 / FP35)</name>
    <name type="common">Halomonas anticariensis</name>
    <dbReference type="NCBI Taxonomy" id="1121939"/>
    <lineage>
        <taxon>Bacteria</taxon>
        <taxon>Pseudomonadati</taxon>
        <taxon>Pseudomonadota</taxon>
        <taxon>Gammaproteobacteria</taxon>
        <taxon>Oceanospirillales</taxon>
        <taxon>Halomonadaceae</taxon>
        <taxon>Litchfieldella</taxon>
    </lineage>
</organism>
<gene>
    <name evidence="1" type="ORF">L861_22550</name>
</gene>
<dbReference type="STRING" id="1121939.L861_22550"/>
<accession>S2KRH0</accession>
<comment type="caution">
    <text evidence="1">The sequence shown here is derived from an EMBL/GenBank/DDBJ whole genome shotgun (WGS) entry which is preliminary data.</text>
</comment>
<protein>
    <submittedName>
        <fullName evidence="1">Uncharacterized protein</fullName>
    </submittedName>
</protein>
<name>S2KRH0_LITA3</name>
<dbReference type="EMBL" id="ASTJ01000022">
    <property type="protein sequence ID" value="EPC03093.1"/>
    <property type="molecule type" value="Genomic_DNA"/>
</dbReference>
<evidence type="ECO:0000313" key="1">
    <source>
        <dbReference type="EMBL" id="EPC03093.1"/>
    </source>
</evidence>